<name>K5VJL4_PHACS</name>
<protein>
    <recommendedName>
        <fullName evidence="2">BTB domain-containing protein</fullName>
    </recommendedName>
</protein>
<dbReference type="HOGENOM" id="CLU_040061_0_0_1"/>
<dbReference type="Gene3D" id="3.30.710.10">
    <property type="entry name" value="Potassium Channel Kv1.1, Chain A"/>
    <property type="match status" value="1"/>
</dbReference>
<dbReference type="InterPro" id="IPR011333">
    <property type="entry name" value="SKP1/BTB/POZ_sf"/>
</dbReference>
<dbReference type="InterPro" id="IPR000210">
    <property type="entry name" value="BTB/POZ_dom"/>
</dbReference>
<dbReference type="AlphaFoldDB" id="K5VJL4"/>
<evidence type="ECO:0000256" key="1">
    <source>
        <dbReference type="SAM" id="MobiDB-lite"/>
    </source>
</evidence>
<reference evidence="3 4" key="1">
    <citation type="journal article" date="2012" name="BMC Genomics">
        <title>Comparative genomics of the white-rot fungi, Phanerochaete carnosa and P. chrysosporium, to elucidate the genetic basis of the distinct wood types they colonize.</title>
        <authorList>
            <person name="Suzuki H."/>
            <person name="MacDonald J."/>
            <person name="Syed K."/>
            <person name="Salamov A."/>
            <person name="Hori C."/>
            <person name="Aerts A."/>
            <person name="Henrissat B."/>
            <person name="Wiebenga A."/>
            <person name="vanKuyk P.A."/>
            <person name="Barry K."/>
            <person name="Lindquist E."/>
            <person name="LaButti K."/>
            <person name="Lapidus A."/>
            <person name="Lucas S."/>
            <person name="Coutinho P."/>
            <person name="Gong Y."/>
            <person name="Samejima M."/>
            <person name="Mahadevan R."/>
            <person name="Abou-Zaid M."/>
            <person name="de Vries R.P."/>
            <person name="Igarashi K."/>
            <person name="Yadav J.S."/>
            <person name="Grigoriev I.V."/>
            <person name="Master E.R."/>
        </authorList>
    </citation>
    <scope>NUCLEOTIDE SEQUENCE [LARGE SCALE GENOMIC DNA]</scope>
    <source>
        <strain evidence="3 4">HHB-10118-sp</strain>
    </source>
</reference>
<evidence type="ECO:0000313" key="4">
    <source>
        <dbReference type="Proteomes" id="UP000008370"/>
    </source>
</evidence>
<gene>
    <name evidence="3" type="ORF">PHACADRAFT_261740</name>
</gene>
<sequence>MDQDDLHPESPLMTMTNSFLGDGMLSLSIPGPSRDPTYYIPDGNSVLLVENTLFRVHRSTLTKDKSAFETMFQLSSETDSSRSESSVTLAMEGESDDNPIRLQGDTADEFRALLWSLYALPHELLVAMTPEADPMQLVALARITNKYQFRSLETWALSALTTYYSRPGAFDDVPTTSPPAVTLPHTGGATPPSQPSLLQITELAALCERPDLLETTTIRWKRLIGEGKDLALAVRVGEQFQLRQMLGLAYHAMMLRGKPAWDSDSVLTRDQRVRLLCGYYSLGKLWDTLATTPPPLSHSQRCGSQQRCTKAFGNVWKMILDISPQMILVQQREDVLSKVMLAEGMMRAMVKDEISPQGFFDGMQTCKENALFAVSMRIREIKESLADHFMDEF</sequence>
<feature type="region of interest" description="Disordered" evidence="1">
    <location>
        <begin position="79"/>
        <end position="100"/>
    </location>
</feature>
<dbReference type="Proteomes" id="UP000008370">
    <property type="component" value="Unassembled WGS sequence"/>
</dbReference>
<organism evidence="3 4">
    <name type="scientific">Phanerochaete carnosa (strain HHB-10118-sp)</name>
    <name type="common">White-rot fungus</name>
    <name type="synonym">Peniophora carnosa</name>
    <dbReference type="NCBI Taxonomy" id="650164"/>
    <lineage>
        <taxon>Eukaryota</taxon>
        <taxon>Fungi</taxon>
        <taxon>Dikarya</taxon>
        <taxon>Basidiomycota</taxon>
        <taxon>Agaricomycotina</taxon>
        <taxon>Agaricomycetes</taxon>
        <taxon>Polyporales</taxon>
        <taxon>Phanerochaetaceae</taxon>
        <taxon>Phanerochaete</taxon>
    </lineage>
</organism>
<dbReference type="InParanoid" id="K5VJL4"/>
<dbReference type="EMBL" id="JH930476">
    <property type="protein sequence ID" value="EKM51538.1"/>
    <property type="molecule type" value="Genomic_DNA"/>
</dbReference>
<evidence type="ECO:0000313" key="3">
    <source>
        <dbReference type="EMBL" id="EKM51538.1"/>
    </source>
</evidence>
<evidence type="ECO:0000259" key="2">
    <source>
        <dbReference type="PROSITE" id="PS50097"/>
    </source>
</evidence>
<keyword evidence="4" id="KW-1185">Reference proteome</keyword>
<dbReference type="PROSITE" id="PS50097">
    <property type="entry name" value="BTB"/>
    <property type="match status" value="1"/>
</dbReference>
<dbReference type="RefSeq" id="XP_007399350.1">
    <property type="nucleotide sequence ID" value="XM_007399288.1"/>
</dbReference>
<dbReference type="GeneID" id="18918073"/>
<dbReference type="KEGG" id="pco:PHACADRAFT_261740"/>
<dbReference type="OrthoDB" id="3238373at2759"/>
<proteinExistence type="predicted"/>
<feature type="domain" description="BTB" evidence="2">
    <location>
        <begin position="43"/>
        <end position="118"/>
    </location>
</feature>
<accession>K5VJL4</accession>